<evidence type="ECO:0008006" key="4">
    <source>
        <dbReference type="Google" id="ProtNLM"/>
    </source>
</evidence>
<evidence type="ECO:0000313" key="3">
    <source>
        <dbReference type="Proteomes" id="UP000006310"/>
    </source>
</evidence>
<dbReference type="GeneID" id="34525887"/>
<dbReference type="SUPFAM" id="SSF54427">
    <property type="entry name" value="NTF2-like"/>
    <property type="match status" value="1"/>
</dbReference>
<proteinExistence type="predicted"/>
<dbReference type="KEGG" id="kng:KNAG_0D04530"/>
<organism evidence="2 3">
    <name type="scientific">Huiozyma naganishii (strain ATCC MYA-139 / BCRC 22969 / CBS 8797 / KCTC 17520 / NBRC 10181 / NCYC 3082 / Yp74L-3)</name>
    <name type="common">Yeast</name>
    <name type="synonym">Kazachstania naganishii</name>
    <dbReference type="NCBI Taxonomy" id="1071383"/>
    <lineage>
        <taxon>Eukaryota</taxon>
        <taxon>Fungi</taxon>
        <taxon>Dikarya</taxon>
        <taxon>Ascomycota</taxon>
        <taxon>Saccharomycotina</taxon>
        <taxon>Saccharomycetes</taxon>
        <taxon>Saccharomycetales</taxon>
        <taxon>Saccharomycetaceae</taxon>
        <taxon>Huiozyma</taxon>
    </lineage>
</organism>
<dbReference type="GO" id="GO:0042272">
    <property type="term" value="C:nuclear RNA export factor complex"/>
    <property type="evidence" value="ECO:0007669"/>
    <property type="project" value="EnsemblFungi"/>
</dbReference>
<accession>J7RL20</accession>
<dbReference type="Pfam" id="PF10429">
    <property type="entry name" value="Mtr2"/>
    <property type="match status" value="1"/>
</dbReference>
<dbReference type="eggNOG" id="ENOG502SA8T">
    <property type="taxonomic scope" value="Eukaryota"/>
</dbReference>
<evidence type="ECO:0000313" key="2">
    <source>
        <dbReference type="EMBL" id="CCK70198.1"/>
    </source>
</evidence>
<dbReference type="Gene3D" id="3.10.450.50">
    <property type="match status" value="1"/>
</dbReference>
<sequence length="173" mass="19001">MNQQGAITDTFVKKVFAHLDNTDVNKLGDFLSLFQSGSAKIILNSQPFGDPTQFLTLWQQQVVATQHTVQSVDFHLIPGSGMVVCNVTAKVRFDESGRDKAGVDATIRDANGSGATPRRGAGNHTPRTQWGPYFGISLQLVLNESIYRNSFQGCINAFNYSIVYKPSDTLMQV</sequence>
<evidence type="ECO:0000256" key="1">
    <source>
        <dbReference type="SAM" id="MobiDB-lite"/>
    </source>
</evidence>
<dbReference type="GO" id="GO:0016973">
    <property type="term" value="P:poly(A)+ mRNA export from nucleus"/>
    <property type="evidence" value="ECO:0007669"/>
    <property type="project" value="EnsemblFungi"/>
</dbReference>
<dbReference type="GO" id="GO:0008033">
    <property type="term" value="P:tRNA processing"/>
    <property type="evidence" value="ECO:0007669"/>
    <property type="project" value="EnsemblFungi"/>
</dbReference>
<dbReference type="OrthoDB" id="25408at2759"/>
<dbReference type="AlphaFoldDB" id="J7RL20"/>
<dbReference type="InterPro" id="IPR019488">
    <property type="entry name" value="Nucl_pore_RNA_shuttling_Mtr2"/>
</dbReference>
<dbReference type="GO" id="GO:0006409">
    <property type="term" value="P:tRNA export from nucleus"/>
    <property type="evidence" value="ECO:0007669"/>
    <property type="project" value="EnsemblFungi"/>
</dbReference>
<dbReference type="STRING" id="1071383.J7RL20"/>
<gene>
    <name evidence="2" type="primary">KNAG0D04530</name>
    <name evidence="2" type="ordered locus">KNAG_0D04530</name>
</gene>
<keyword evidence="3" id="KW-1185">Reference proteome</keyword>
<dbReference type="EMBL" id="HE978317">
    <property type="protein sequence ID" value="CCK70198.1"/>
    <property type="molecule type" value="Genomic_DNA"/>
</dbReference>
<reference evidence="3" key="2">
    <citation type="submission" date="2012-08" db="EMBL/GenBank/DDBJ databases">
        <title>Genome sequence of Kazachstania naganishii.</title>
        <authorList>
            <person name="Gordon J.L."/>
            <person name="Armisen D."/>
            <person name="Proux-Wera E."/>
            <person name="OhEigeartaigh S.S."/>
            <person name="Byrne K.P."/>
            <person name="Wolfe K.H."/>
        </authorList>
    </citation>
    <scope>NUCLEOTIDE SEQUENCE [LARGE SCALE GENOMIC DNA]</scope>
    <source>
        <strain evidence="3">ATCC MYA-139 / BCRC 22969 / CBS 8797 / CCRC 22969 / KCTC 17520 / NBRC 10181 / NCYC 3082</strain>
    </source>
</reference>
<feature type="region of interest" description="Disordered" evidence="1">
    <location>
        <begin position="106"/>
        <end position="126"/>
    </location>
</feature>
<dbReference type="GO" id="GO:0000056">
    <property type="term" value="P:ribosomal small subunit export from nucleus"/>
    <property type="evidence" value="ECO:0007669"/>
    <property type="project" value="EnsemblFungi"/>
</dbReference>
<dbReference type="InterPro" id="IPR032710">
    <property type="entry name" value="NTF2-like_dom_sf"/>
</dbReference>
<reference evidence="2 3" key="1">
    <citation type="journal article" date="2011" name="Proc. Natl. Acad. Sci. U.S.A.">
        <title>Evolutionary erosion of yeast sex chromosomes by mating-type switching accidents.</title>
        <authorList>
            <person name="Gordon J.L."/>
            <person name="Armisen D."/>
            <person name="Proux-Wera E."/>
            <person name="Oheigeartaigh S.S."/>
            <person name="Byrne K.P."/>
            <person name="Wolfe K.H."/>
        </authorList>
    </citation>
    <scope>NUCLEOTIDE SEQUENCE [LARGE SCALE GENOMIC DNA]</scope>
    <source>
        <strain evidence="3">ATCC MYA-139 / BCRC 22969 / CBS 8797 / CCRC 22969 / KCTC 17520 / NBRC 10181 / NCYC 3082</strain>
    </source>
</reference>
<dbReference type="OMA" id="FDCHLIP"/>
<dbReference type="RefSeq" id="XP_022464444.1">
    <property type="nucleotide sequence ID" value="XM_022607893.1"/>
</dbReference>
<dbReference type="GO" id="GO:0000055">
    <property type="term" value="P:ribosomal large subunit export from nucleus"/>
    <property type="evidence" value="ECO:0007669"/>
    <property type="project" value="EnsemblFungi"/>
</dbReference>
<dbReference type="HOGENOM" id="CLU_128326_0_0_1"/>
<dbReference type="Proteomes" id="UP000006310">
    <property type="component" value="Chromosome 4"/>
</dbReference>
<protein>
    <recommendedName>
        <fullName evidence="4">SnoaL-like domain-containing protein</fullName>
    </recommendedName>
</protein>
<name>J7RL20_HUIN7</name>